<reference evidence="5 6" key="1">
    <citation type="submission" date="2015-03" db="EMBL/GenBank/DDBJ databases">
        <authorList>
            <consortium name="Pathogen Informatics"/>
        </authorList>
    </citation>
    <scope>NUCLEOTIDE SEQUENCE [LARGE SCALE GENOMIC DNA]</scope>
    <source>
        <strain evidence="2 7">C09601061</strain>
        <strain evidence="3 6">D00501624</strain>
        <strain evidence="1 8">G09901357</strain>
        <strain evidence="5">N09902308</strain>
    </source>
</reference>
<gene>
    <name evidence="2" type="ORF">ERS007657_02836</name>
    <name evidence="3" type="ORF">ERS007661_02847</name>
    <name evidence="1" type="ORF">ERS007681_03548</name>
    <name evidence="4" type="ORF">ERS007739_01932</name>
</gene>
<dbReference type="Proteomes" id="UP000046680">
    <property type="component" value="Unassembled WGS sequence"/>
</dbReference>
<proteinExistence type="predicted"/>
<dbReference type="EMBL" id="CFOE01000632">
    <property type="protein sequence ID" value="CFE44063.1"/>
    <property type="molecule type" value="Genomic_DNA"/>
</dbReference>
<evidence type="ECO:0000313" key="2">
    <source>
        <dbReference type="EMBL" id="CFR90385.1"/>
    </source>
</evidence>
<evidence type="ECO:0000313" key="3">
    <source>
        <dbReference type="EMBL" id="CNV63532.1"/>
    </source>
</evidence>
<dbReference type="EMBL" id="CSBK01000820">
    <property type="protein sequence ID" value="COX95873.1"/>
    <property type="molecule type" value="Genomic_DNA"/>
</dbReference>
<dbReference type="EMBL" id="CQQC01001095">
    <property type="protein sequence ID" value="CNV63532.1"/>
    <property type="molecule type" value="Genomic_DNA"/>
</dbReference>
<evidence type="ECO:0000313" key="5">
    <source>
        <dbReference type="Proteomes" id="UP000039021"/>
    </source>
</evidence>
<evidence type="ECO:0000313" key="8">
    <source>
        <dbReference type="Proteomes" id="UP000048289"/>
    </source>
</evidence>
<dbReference type="EMBL" id="CGCX01001192">
    <property type="protein sequence ID" value="CFR90385.1"/>
    <property type="molecule type" value="Genomic_DNA"/>
</dbReference>
<protein>
    <submittedName>
        <fullName evidence="2">Uncharacterized protein</fullName>
    </submittedName>
</protein>
<accession>A0A654U301</accession>
<reference evidence="4" key="2">
    <citation type="submission" date="2015-03" db="EMBL/GenBank/DDBJ databases">
        <authorList>
            <consortium name="Pathogen Informatics"/>
            <person name="Murphy D."/>
        </authorList>
    </citation>
    <scope>NUCLEOTIDE SEQUENCE</scope>
    <source>
        <strain evidence="4">N09902308</strain>
    </source>
</reference>
<evidence type="ECO:0000313" key="1">
    <source>
        <dbReference type="EMBL" id="CFE44063.1"/>
    </source>
</evidence>
<dbReference type="Proteomes" id="UP000048289">
    <property type="component" value="Unassembled WGS sequence"/>
</dbReference>
<evidence type="ECO:0000313" key="6">
    <source>
        <dbReference type="Proteomes" id="UP000039217"/>
    </source>
</evidence>
<dbReference type="Proteomes" id="UP000039217">
    <property type="component" value="Unassembled WGS sequence"/>
</dbReference>
<dbReference type="Proteomes" id="UP000039021">
    <property type="component" value="Unassembled WGS sequence"/>
</dbReference>
<sequence length="84" mass="8983">MTEVQRLAGVGDDLDGAFGRHRPFGVDNVAQGNAVDVFHDDVGQWPGGRFGFTGVVDRDDCRVVQCRGVLRLTPEAKVKTGIAG</sequence>
<evidence type="ECO:0000313" key="7">
    <source>
        <dbReference type="Proteomes" id="UP000046680"/>
    </source>
</evidence>
<evidence type="ECO:0000313" key="4">
    <source>
        <dbReference type="EMBL" id="COX95873.1"/>
    </source>
</evidence>
<dbReference type="AlphaFoldDB" id="A0A654U301"/>
<organism evidence="2 7">
    <name type="scientific">Mycobacterium tuberculosis</name>
    <dbReference type="NCBI Taxonomy" id="1773"/>
    <lineage>
        <taxon>Bacteria</taxon>
        <taxon>Bacillati</taxon>
        <taxon>Actinomycetota</taxon>
        <taxon>Actinomycetes</taxon>
        <taxon>Mycobacteriales</taxon>
        <taxon>Mycobacteriaceae</taxon>
        <taxon>Mycobacterium</taxon>
        <taxon>Mycobacterium tuberculosis complex</taxon>
    </lineage>
</organism>
<name>A0A654U301_MYCTX</name>